<keyword evidence="2" id="KW-1003">Cell membrane</keyword>
<evidence type="ECO:0000256" key="9">
    <source>
        <dbReference type="ARBA" id="ARBA00038408"/>
    </source>
</evidence>
<evidence type="ECO:0000313" key="15">
    <source>
        <dbReference type="Proteomes" id="UP000076625"/>
    </source>
</evidence>
<dbReference type="PANTHER" id="PTHR47529">
    <property type="entry name" value="PEPTIDYL-PROLYL CIS-TRANS ISOMERASE D"/>
    <property type="match status" value="1"/>
</dbReference>
<proteinExistence type="inferred from homology"/>
<dbReference type="GO" id="GO:0005886">
    <property type="term" value="C:plasma membrane"/>
    <property type="evidence" value="ECO:0007669"/>
    <property type="project" value="UniProtKB-SubCell"/>
</dbReference>
<reference evidence="15" key="1">
    <citation type="submission" date="2016-01" db="EMBL/GenBank/DDBJ databases">
        <title>Draft genome of Chromobacterium sp. F49.</title>
        <authorList>
            <person name="Hong K.W."/>
        </authorList>
    </citation>
    <scope>NUCLEOTIDE SEQUENCE [LARGE SCALE GENOMIC DNA]</scope>
    <source>
        <strain evidence="15">CN10</strain>
    </source>
</reference>
<keyword evidence="8 12" id="KW-0413">Isomerase</keyword>
<keyword evidence="5" id="KW-1133">Transmembrane helix</keyword>
<evidence type="ECO:0000313" key="14">
    <source>
        <dbReference type="EMBL" id="KZE27292.1"/>
    </source>
</evidence>
<dbReference type="InterPro" id="IPR027304">
    <property type="entry name" value="Trigger_fact/SurA_dom_sf"/>
</dbReference>
<evidence type="ECO:0000256" key="11">
    <source>
        <dbReference type="ARBA" id="ARBA00042775"/>
    </source>
</evidence>
<dbReference type="PANTHER" id="PTHR47529:SF1">
    <property type="entry name" value="PERIPLASMIC CHAPERONE PPID"/>
    <property type="match status" value="1"/>
</dbReference>
<name>A0A161SBK8_9NEIS</name>
<comment type="caution">
    <text evidence="14">The sequence shown here is derived from an EMBL/GenBank/DDBJ whole genome shotgun (WGS) entry which is preliminary data.</text>
</comment>
<dbReference type="SUPFAM" id="SSF54534">
    <property type="entry name" value="FKBP-like"/>
    <property type="match status" value="1"/>
</dbReference>
<comment type="subcellular location">
    <subcellularLocation>
        <location evidence="1">Cell inner membrane</location>
        <topology evidence="1">Single-pass type II membrane protein</topology>
        <orientation evidence="1">Periplasmic side</orientation>
    </subcellularLocation>
</comment>
<dbReference type="InterPro" id="IPR000297">
    <property type="entry name" value="PPIase_PpiC"/>
</dbReference>
<dbReference type="Pfam" id="PF13624">
    <property type="entry name" value="SurA_N_3"/>
    <property type="match status" value="1"/>
</dbReference>
<evidence type="ECO:0000256" key="5">
    <source>
        <dbReference type="ARBA" id="ARBA00022989"/>
    </source>
</evidence>
<sequence>MFDFVHNNKLALQVILGAVALTFVGFGVGSYSTAVDDPFLAKVDKAKIYKQDLDRVLEGEVADAATRQAALENLIRQELLLAEGRREGLTATPEALRRAIAGLAVLQENGKFSEARYREFLASRNLTSQAFEGQIARDMLLKEQLLPFLDGQFVSKTQVEQVARLMGETRAVKMALFRPEAFAAEVRLDDAALKAYYDANRKRFNAPEAVRLEYLVLSQDAVAARQTVSDAEVDKYLRERAAADSSKEERRAAHILLTVAPDAKPADKAKVKAEAEALLKTLRADPAKFAELAKARSQDPGSAANGGDLGFFTRGMMVKPFDDAVFRMQPGQISDVVETEFGYHIIRLEAVKSADPAVARAEAVERLKRQKAGAAFRVDADRLSDLVYQHGASLKPAADALGLKVETADWLVKGDKNVAVPLFAHPKLVEAAFSDEVLKKKQNSEPVDVGNNTIVVVRAVEHRPERAQPLAEVRDAIRAELVAREGAKLAEARGKAALADLKAGKPVAGLAWTDAGEVSRRAPGALGVAELRAVFSVPAKSVPAYTGVKRPNGEFALFNVASVRAPQPASADESAQIAALLAEVSANAQATSYLNLLREKYKVTVNQQPAE</sequence>
<comment type="similarity">
    <text evidence="9">Belongs to the PpiD chaperone family.</text>
</comment>
<accession>A0A161SBK8</accession>
<dbReference type="PROSITE" id="PS01096">
    <property type="entry name" value="PPIC_PPIASE_1"/>
    <property type="match status" value="1"/>
</dbReference>
<evidence type="ECO:0000256" key="8">
    <source>
        <dbReference type="ARBA" id="ARBA00023235"/>
    </source>
</evidence>
<dbReference type="STRING" id="1452487.AVW16_01730"/>
<dbReference type="Pfam" id="PF00639">
    <property type="entry name" value="Rotamase"/>
    <property type="match status" value="1"/>
</dbReference>
<keyword evidence="15" id="KW-1185">Reference proteome</keyword>
<evidence type="ECO:0000256" key="2">
    <source>
        <dbReference type="ARBA" id="ARBA00022475"/>
    </source>
</evidence>
<dbReference type="EMBL" id="LQQU01000045">
    <property type="protein sequence ID" value="KZE27292.1"/>
    <property type="molecule type" value="Genomic_DNA"/>
</dbReference>
<keyword evidence="7" id="KW-0143">Chaperone</keyword>
<dbReference type="SUPFAM" id="SSF109998">
    <property type="entry name" value="Triger factor/SurA peptide-binding domain-like"/>
    <property type="match status" value="1"/>
</dbReference>
<evidence type="ECO:0000256" key="3">
    <source>
        <dbReference type="ARBA" id="ARBA00022519"/>
    </source>
</evidence>
<keyword evidence="4" id="KW-0812">Transmembrane</keyword>
<evidence type="ECO:0000256" key="1">
    <source>
        <dbReference type="ARBA" id="ARBA00004382"/>
    </source>
</evidence>
<dbReference type="Proteomes" id="UP000076625">
    <property type="component" value="Unassembled WGS sequence"/>
</dbReference>
<organism evidence="14 15">
    <name type="scientific">Crenobacter luteus</name>
    <dbReference type="NCBI Taxonomy" id="1452487"/>
    <lineage>
        <taxon>Bacteria</taxon>
        <taxon>Pseudomonadati</taxon>
        <taxon>Pseudomonadota</taxon>
        <taxon>Betaproteobacteria</taxon>
        <taxon>Neisseriales</taxon>
        <taxon>Neisseriaceae</taxon>
        <taxon>Crenobacter</taxon>
    </lineage>
</organism>
<evidence type="ECO:0000256" key="7">
    <source>
        <dbReference type="ARBA" id="ARBA00023186"/>
    </source>
</evidence>
<dbReference type="RefSeq" id="WP_066614056.1">
    <property type="nucleotide sequence ID" value="NZ_LQQU01000045.1"/>
</dbReference>
<evidence type="ECO:0000256" key="6">
    <source>
        <dbReference type="ARBA" id="ARBA00023136"/>
    </source>
</evidence>
<evidence type="ECO:0000256" key="10">
    <source>
        <dbReference type="ARBA" id="ARBA00040743"/>
    </source>
</evidence>
<protein>
    <recommendedName>
        <fullName evidence="10">Periplasmic chaperone PpiD</fullName>
    </recommendedName>
    <alternativeName>
        <fullName evidence="11">Periplasmic folding chaperone</fullName>
    </alternativeName>
</protein>
<keyword evidence="6" id="KW-0472">Membrane</keyword>
<dbReference type="AlphaFoldDB" id="A0A161SBK8"/>
<dbReference type="Gene3D" id="3.10.50.40">
    <property type="match status" value="1"/>
</dbReference>
<dbReference type="Gene3D" id="1.10.4030.10">
    <property type="entry name" value="Porin chaperone SurA, peptide-binding domain"/>
    <property type="match status" value="1"/>
</dbReference>
<evidence type="ECO:0000256" key="12">
    <source>
        <dbReference type="PROSITE-ProRule" id="PRU00278"/>
    </source>
</evidence>
<dbReference type="PROSITE" id="PS50198">
    <property type="entry name" value="PPIC_PPIASE_2"/>
    <property type="match status" value="1"/>
</dbReference>
<dbReference type="GO" id="GO:0003755">
    <property type="term" value="F:peptidyl-prolyl cis-trans isomerase activity"/>
    <property type="evidence" value="ECO:0007669"/>
    <property type="project" value="UniProtKB-KW"/>
</dbReference>
<keyword evidence="12" id="KW-0697">Rotamase</keyword>
<evidence type="ECO:0000259" key="13">
    <source>
        <dbReference type="PROSITE" id="PS50198"/>
    </source>
</evidence>
<dbReference type="InterPro" id="IPR052029">
    <property type="entry name" value="PpiD_chaperone"/>
</dbReference>
<evidence type="ECO:0000256" key="4">
    <source>
        <dbReference type="ARBA" id="ARBA00022692"/>
    </source>
</evidence>
<dbReference type="InterPro" id="IPR023058">
    <property type="entry name" value="PPIase_PpiC_CS"/>
</dbReference>
<dbReference type="OrthoDB" id="9812372at2"/>
<feature type="domain" description="PpiC" evidence="13">
    <location>
        <begin position="247"/>
        <end position="350"/>
    </location>
</feature>
<gene>
    <name evidence="14" type="ORF">AVW16_01730</name>
</gene>
<keyword evidence="3" id="KW-0997">Cell inner membrane</keyword>
<dbReference type="InterPro" id="IPR046357">
    <property type="entry name" value="PPIase_dom_sf"/>
</dbReference>